<gene>
    <name evidence="8" type="ORF">FPZ43_12470</name>
</gene>
<dbReference type="PANTHER" id="PTHR12213">
    <property type="entry name" value="CORRINOID ADENOSYLTRANSFERASE"/>
    <property type="match status" value="1"/>
</dbReference>
<dbReference type="Gene3D" id="1.20.1200.10">
    <property type="entry name" value="Cobalamin adenosyltransferase-like"/>
    <property type="match status" value="1"/>
</dbReference>
<protein>
    <recommendedName>
        <fullName evidence="6">Corrinoid adenosyltransferase</fullName>
        <ecNumber evidence="6">2.5.1.17</ecNumber>
    </recommendedName>
    <alternativeName>
        <fullName evidence="6">Cob(II)alamin adenosyltransferase</fullName>
    </alternativeName>
    <alternativeName>
        <fullName evidence="6">Cob(II)yrinic acid a,c-diamide adenosyltransferase</fullName>
    </alternativeName>
    <alternativeName>
        <fullName evidence="6">Cobinamide/cobalamin adenosyltransferase</fullName>
    </alternativeName>
</protein>
<proteinExistence type="inferred from homology"/>
<dbReference type="GO" id="GO:0005524">
    <property type="term" value="F:ATP binding"/>
    <property type="evidence" value="ECO:0007669"/>
    <property type="project" value="UniProtKB-UniRule"/>
</dbReference>
<evidence type="ECO:0000256" key="3">
    <source>
        <dbReference type="ARBA" id="ARBA00022679"/>
    </source>
</evidence>
<dbReference type="RefSeq" id="WP_146382250.1">
    <property type="nucleotide sequence ID" value="NZ_VOEJ01000005.1"/>
</dbReference>
<keyword evidence="5 6" id="KW-0067">ATP-binding</keyword>
<comment type="caution">
    <text evidence="8">The sequence shown here is derived from an EMBL/GenBank/DDBJ whole genome shotgun (WGS) entry which is preliminary data.</text>
</comment>
<keyword evidence="4 6" id="KW-0547">Nucleotide-binding</keyword>
<evidence type="ECO:0000256" key="2">
    <source>
        <dbReference type="ARBA" id="ARBA00011233"/>
    </source>
</evidence>
<dbReference type="OrthoDB" id="9778896at2"/>
<dbReference type="PANTHER" id="PTHR12213:SF0">
    <property type="entry name" value="CORRINOID ADENOSYLTRANSFERASE MMAB"/>
    <property type="match status" value="1"/>
</dbReference>
<evidence type="ECO:0000313" key="9">
    <source>
        <dbReference type="Proteomes" id="UP000320042"/>
    </source>
</evidence>
<dbReference type="Proteomes" id="UP000320042">
    <property type="component" value="Unassembled WGS sequence"/>
</dbReference>
<keyword evidence="3 6" id="KW-0808">Transferase</keyword>
<comment type="subunit">
    <text evidence="2">Homotrimer.</text>
</comment>
<dbReference type="InterPro" id="IPR036451">
    <property type="entry name" value="CblAdoTrfase-like_sf"/>
</dbReference>
<organism evidence="8 9">
    <name type="scientific">Mucilaginibacter pallidiroseus</name>
    <dbReference type="NCBI Taxonomy" id="2599295"/>
    <lineage>
        <taxon>Bacteria</taxon>
        <taxon>Pseudomonadati</taxon>
        <taxon>Bacteroidota</taxon>
        <taxon>Sphingobacteriia</taxon>
        <taxon>Sphingobacteriales</taxon>
        <taxon>Sphingobacteriaceae</taxon>
        <taxon>Mucilaginibacter</taxon>
    </lineage>
</organism>
<dbReference type="EC" id="2.5.1.17" evidence="6"/>
<dbReference type="SUPFAM" id="SSF89028">
    <property type="entry name" value="Cobalamin adenosyltransferase-like"/>
    <property type="match status" value="1"/>
</dbReference>
<comment type="pathway">
    <text evidence="6">Cofactor biosynthesis; adenosylcobalamin biosynthesis; adenosylcobalamin from cob(II)yrinate a,c-diamide: step 2/7.</text>
</comment>
<evidence type="ECO:0000313" key="8">
    <source>
        <dbReference type="EMBL" id="TWR29068.1"/>
    </source>
</evidence>
<reference evidence="8 9" key="1">
    <citation type="submission" date="2019-07" db="EMBL/GenBank/DDBJ databases">
        <authorList>
            <person name="Kim J."/>
        </authorList>
    </citation>
    <scope>NUCLEOTIDE SEQUENCE [LARGE SCALE GENOMIC DNA]</scope>
    <source>
        <strain evidence="9">dk17</strain>
    </source>
</reference>
<dbReference type="InterPro" id="IPR016030">
    <property type="entry name" value="CblAdoTrfase-like"/>
</dbReference>
<evidence type="ECO:0000256" key="6">
    <source>
        <dbReference type="RuleBase" id="RU366026"/>
    </source>
</evidence>
<comment type="catalytic activity">
    <reaction evidence="6">
        <text>2 cob(II)alamin + reduced [electron-transfer flavoprotein] + 2 ATP = 2 adenosylcob(III)alamin + 2 triphosphate + oxidized [electron-transfer flavoprotein] + 3 H(+)</text>
        <dbReference type="Rhea" id="RHEA:28671"/>
        <dbReference type="Rhea" id="RHEA-COMP:10685"/>
        <dbReference type="Rhea" id="RHEA-COMP:10686"/>
        <dbReference type="ChEBI" id="CHEBI:15378"/>
        <dbReference type="ChEBI" id="CHEBI:16304"/>
        <dbReference type="ChEBI" id="CHEBI:18036"/>
        <dbReference type="ChEBI" id="CHEBI:18408"/>
        <dbReference type="ChEBI" id="CHEBI:30616"/>
        <dbReference type="ChEBI" id="CHEBI:57692"/>
        <dbReference type="ChEBI" id="CHEBI:58307"/>
        <dbReference type="EC" id="2.5.1.17"/>
    </reaction>
</comment>
<dbReference type="UniPathway" id="UPA00148">
    <property type="reaction ID" value="UER00233"/>
</dbReference>
<keyword evidence="6" id="KW-0169">Cobalamin biosynthesis</keyword>
<dbReference type="Pfam" id="PF01923">
    <property type="entry name" value="Cob_adeno_trans"/>
    <property type="match status" value="1"/>
</dbReference>
<evidence type="ECO:0000256" key="5">
    <source>
        <dbReference type="ARBA" id="ARBA00022840"/>
    </source>
</evidence>
<dbReference type="GO" id="GO:0009236">
    <property type="term" value="P:cobalamin biosynthetic process"/>
    <property type="evidence" value="ECO:0007669"/>
    <property type="project" value="UniProtKB-UniRule"/>
</dbReference>
<dbReference type="InterPro" id="IPR029499">
    <property type="entry name" value="PduO-typ"/>
</dbReference>
<evidence type="ECO:0000256" key="1">
    <source>
        <dbReference type="ARBA" id="ARBA00007487"/>
    </source>
</evidence>
<dbReference type="AlphaFoldDB" id="A0A563UCG5"/>
<comment type="catalytic activity">
    <reaction evidence="6">
        <text>2 cob(II)yrinate a,c diamide + reduced [electron-transfer flavoprotein] + 2 ATP = 2 adenosylcob(III)yrinate a,c-diamide + 2 triphosphate + oxidized [electron-transfer flavoprotein] + 3 H(+)</text>
        <dbReference type="Rhea" id="RHEA:11528"/>
        <dbReference type="Rhea" id="RHEA-COMP:10685"/>
        <dbReference type="Rhea" id="RHEA-COMP:10686"/>
        <dbReference type="ChEBI" id="CHEBI:15378"/>
        <dbReference type="ChEBI" id="CHEBI:18036"/>
        <dbReference type="ChEBI" id="CHEBI:30616"/>
        <dbReference type="ChEBI" id="CHEBI:57692"/>
        <dbReference type="ChEBI" id="CHEBI:58307"/>
        <dbReference type="ChEBI" id="CHEBI:58503"/>
        <dbReference type="ChEBI" id="CHEBI:58537"/>
        <dbReference type="EC" id="2.5.1.17"/>
    </reaction>
</comment>
<accession>A0A563UCG5</accession>
<keyword evidence="9" id="KW-1185">Reference proteome</keyword>
<dbReference type="GO" id="GO:0008817">
    <property type="term" value="F:corrinoid adenosyltransferase activity"/>
    <property type="evidence" value="ECO:0007669"/>
    <property type="project" value="UniProtKB-UniRule"/>
</dbReference>
<feature type="domain" description="Cobalamin adenosyltransferase-like" evidence="7">
    <location>
        <begin position="3"/>
        <end position="167"/>
    </location>
</feature>
<sequence>MKIYTKTGDKGYTSLIGGTRVPKHHIRIESYGTVDELNSYIGLIRDQPLNNSHKNTLLKIQDRLFTIGALLAADPEKSTMQIPHLDNADIELLETEIDRMDDILPQLKHFILPGGNNTISYCHVARCVCRRAERLCVHLADESKVDERVIIYLNRLSDYLFTLARMVAFDDKVPENQWVPRG</sequence>
<dbReference type="EMBL" id="VOEJ01000005">
    <property type="protein sequence ID" value="TWR29068.1"/>
    <property type="molecule type" value="Genomic_DNA"/>
</dbReference>
<comment type="similarity">
    <text evidence="1 6">Belongs to the Cob(I)alamin adenosyltransferase family.</text>
</comment>
<evidence type="ECO:0000256" key="4">
    <source>
        <dbReference type="ARBA" id="ARBA00022741"/>
    </source>
</evidence>
<evidence type="ECO:0000259" key="7">
    <source>
        <dbReference type="Pfam" id="PF01923"/>
    </source>
</evidence>
<name>A0A563UCG5_9SPHI</name>
<dbReference type="NCBIfam" id="TIGR00636">
    <property type="entry name" value="PduO_Nterm"/>
    <property type="match status" value="1"/>
</dbReference>
<dbReference type="FunFam" id="1.20.1200.10:FF:000001">
    <property type="entry name" value="Cob(I)yrinic acid a,c-diamide adenosyltransferase"/>
    <property type="match status" value="1"/>
</dbReference>